<dbReference type="Pfam" id="PF00400">
    <property type="entry name" value="WD40"/>
    <property type="match status" value="5"/>
</dbReference>
<evidence type="ECO:0000256" key="10">
    <source>
        <dbReference type="ARBA" id="ARBA00032565"/>
    </source>
</evidence>
<dbReference type="GO" id="GO:0005782">
    <property type="term" value="C:peroxisomal matrix"/>
    <property type="evidence" value="ECO:0007669"/>
    <property type="project" value="UniProtKB-SubCell"/>
</dbReference>
<keyword evidence="8" id="KW-0576">Peroxisome</keyword>
<keyword evidence="6" id="KW-0677">Repeat</keyword>
<keyword evidence="4" id="KW-0963">Cytoplasm</keyword>
<keyword evidence="3" id="KW-0813">Transport</keyword>
<name>A0ABD3HFS7_9MARC</name>
<dbReference type="InterPro" id="IPR020472">
    <property type="entry name" value="WD40_PAC1"/>
</dbReference>
<comment type="similarity">
    <text evidence="9">Belongs to the WD repeat peroxin-7 family.</text>
</comment>
<comment type="caution">
    <text evidence="12">The sequence shown here is derived from an EMBL/GenBank/DDBJ whole genome shotgun (WGS) entry which is preliminary data.</text>
</comment>
<dbReference type="PROSITE" id="PS50294">
    <property type="entry name" value="WD_REPEATS_REGION"/>
    <property type="match status" value="3"/>
</dbReference>
<dbReference type="AlphaFoldDB" id="A0ABD3HFS7"/>
<keyword evidence="5 11" id="KW-0853">WD repeat</keyword>
<organism evidence="12 13">
    <name type="scientific">Riccia sorocarpa</name>
    <dbReference type="NCBI Taxonomy" id="122646"/>
    <lineage>
        <taxon>Eukaryota</taxon>
        <taxon>Viridiplantae</taxon>
        <taxon>Streptophyta</taxon>
        <taxon>Embryophyta</taxon>
        <taxon>Marchantiophyta</taxon>
        <taxon>Marchantiopsida</taxon>
        <taxon>Marchantiidae</taxon>
        <taxon>Marchantiales</taxon>
        <taxon>Ricciaceae</taxon>
        <taxon>Riccia</taxon>
    </lineage>
</organism>
<feature type="repeat" description="WD" evidence="11">
    <location>
        <begin position="252"/>
        <end position="294"/>
    </location>
</feature>
<reference evidence="12 13" key="1">
    <citation type="submission" date="2024-09" db="EMBL/GenBank/DDBJ databases">
        <title>Chromosome-scale assembly of Riccia sorocarpa.</title>
        <authorList>
            <person name="Paukszto L."/>
        </authorList>
    </citation>
    <scope>NUCLEOTIDE SEQUENCE [LARGE SCALE GENOMIC DNA]</scope>
    <source>
        <strain evidence="12">LP-2024</strain>
        <tissue evidence="12">Aerial parts of the thallus</tissue>
    </source>
</reference>
<feature type="repeat" description="WD" evidence="11">
    <location>
        <begin position="208"/>
        <end position="250"/>
    </location>
</feature>
<feature type="repeat" description="WD" evidence="11">
    <location>
        <begin position="165"/>
        <end position="207"/>
    </location>
</feature>
<dbReference type="InterPro" id="IPR001680">
    <property type="entry name" value="WD40_rpt"/>
</dbReference>
<dbReference type="SUPFAM" id="SSF50978">
    <property type="entry name" value="WD40 repeat-like"/>
    <property type="match status" value="1"/>
</dbReference>
<evidence type="ECO:0000256" key="8">
    <source>
        <dbReference type="ARBA" id="ARBA00023140"/>
    </source>
</evidence>
<keyword evidence="13" id="KW-1185">Reference proteome</keyword>
<dbReference type="InterPro" id="IPR036322">
    <property type="entry name" value="WD40_repeat_dom_sf"/>
</dbReference>
<evidence type="ECO:0000256" key="4">
    <source>
        <dbReference type="ARBA" id="ARBA00022490"/>
    </source>
</evidence>
<evidence type="ECO:0000256" key="1">
    <source>
        <dbReference type="ARBA" id="ARBA00004253"/>
    </source>
</evidence>
<comment type="subcellular location">
    <subcellularLocation>
        <location evidence="2">Cytoplasm</location>
        <location evidence="2">Cytosol</location>
    </subcellularLocation>
    <subcellularLocation>
        <location evidence="1">Peroxisome matrix</location>
    </subcellularLocation>
</comment>
<evidence type="ECO:0000256" key="5">
    <source>
        <dbReference type="ARBA" id="ARBA00022574"/>
    </source>
</evidence>
<feature type="repeat" description="WD" evidence="11">
    <location>
        <begin position="92"/>
        <end position="110"/>
    </location>
</feature>
<dbReference type="InterPro" id="IPR015943">
    <property type="entry name" value="WD40/YVTN_repeat-like_dom_sf"/>
</dbReference>
<dbReference type="EMBL" id="JBJQOH010000004">
    <property type="protein sequence ID" value="KAL3690420.1"/>
    <property type="molecule type" value="Genomic_DNA"/>
</dbReference>
<proteinExistence type="inferred from homology"/>
<evidence type="ECO:0000256" key="3">
    <source>
        <dbReference type="ARBA" id="ARBA00022448"/>
    </source>
</evidence>
<dbReference type="PRINTS" id="PR00320">
    <property type="entry name" value="GPROTEINBRPT"/>
</dbReference>
<dbReference type="GO" id="GO:0015031">
    <property type="term" value="P:protein transport"/>
    <property type="evidence" value="ECO:0007669"/>
    <property type="project" value="UniProtKB-KW"/>
</dbReference>
<dbReference type="Gene3D" id="2.130.10.10">
    <property type="entry name" value="YVTN repeat-like/Quinoprotein amine dehydrogenase"/>
    <property type="match status" value="1"/>
</dbReference>
<protein>
    <recommendedName>
        <fullName evidence="10">Peroxin-7</fullName>
    </recommendedName>
</protein>
<dbReference type="InterPro" id="IPR019775">
    <property type="entry name" value="WD40_repeat_CS"/>
</dbReference>
<evidence type="ECO:0000256" key="7">
    <source>
        <dbReference type="ARBA" id="ARBA00022927"/>
    </source>
</evidence>
<evidence type="ECO:0000313" key="12">
    <source>
        <dbReference type="EMBL" id="KAL3690420.1"/>
    </source>
</evidence>
<gene>
    <name evidence="12" type="ORF">R1sor_016729</name>
</gene>
<dbReference type="PANTHER" id="PTHR46027">
    <property type="entry name" value="PEROXISOMAL TARGETING SIGNAL 2 RECEPTOR"/>
    <property type="match status" value="1"/>
</dbReference>
<dbReference type="Proteomes" id="UP001633002">
    <property type="component" value="Unassembled WGS sequence"/>
</dbReference>
<dbReference type="GO" id="GO:0005829">
    <property type="term" value="C:cytosol"/>
    <property type="evidence" value="ECO:0007669"/>
    <property type="project" value="UniProtKB-SubCell"/>
</dbReference>
<evidence type="ECO:0000256" key="2">
    <source>
        <dbReference type="ARBA" id="ARBA00004514"/>
    </source>
</evidence>
<keyword evidence="7" id="KW-0653">Protein transport</keyword>
<evidence type="ECO:0000256" key="6">
    <source>
        <dbReference type="ARBA" id="ARBA00022737"/>
    </source>
</evidence>
<evidence type="ECO:0000256" key="11">
    <source>
        <dbReference type="PROSITE-ProRule" id="PRU00221"/>
    </source>
</evidence>
<dbReference type="PANTHER" id="PTHR46027:SF1">
    <property type="entry name" value="PEROXISOMAL TARGETING SIGNAL 2 RECEPTOR"/>
    <property type="match status" value="1"/>
</dbReference>
<sequence length="337" mass="38372">MTGLDWQRRLTEILAFSIGFLKNKVFKTAFNGYAVRFSPFVENRLAVATAQNFGIIGNGRQYVLELTPNGIVDVVGFDTADGLYDCTWSEDNENILVSASGDGSLKVWDVAAPPMANPIRSLEEHTHEVYSVDWNGIRKDCFLSGSWDDTIRLWTVDMPRSLRVFAEHTYCVYSAVWNPRHADIFASASGDCTLRIWDIREPRSTLVIPGHEYEILSCDWNKYQETVLVTGSVDKSLKVWDVRNPRQEVTRLLGHTYAVRRAKFSPHRENFIGSCSYDMTVCVWDYRAPEDALLFRYDHHTEFAVGLDMSTLVDGLLASTAWDESVFVWQQGMDPRA</sequence>
<dbReference type="PROSITE" id="PS00678">
    <property type="entry name" value="WD_REPEATS_1"/>
    <property type="match status" value="2"/>
</dbReference>
<dbReference type="PROSITE" id="PS50082">
    <property type="entry name" value="WD_REPEATS_2"/>
    <property type="match status" value="5"/>
</dbReference>
<evidence type="ECO:0000313" key="13">
    <source>
        <dbReference type="Proteomes" id="UP001633002"/>
    </source>
</evidence>
<feature type="repeat" description="WD" evidence="11">
    <location>
        <begin position="122"/>
        <end position="164"/>
    </location>
</feature>
<dbReference type="CDD" id="cd00200">
    <property type="entry name" value="WD40"/>
    <property type="match status" value="1"/>
</dbReference>
<evidence type="ECO:0000256" key="9">
    <source>
        <dbReference type="ARBA" id="ARBA00024017"/>
    </source>
</evidence>
<accession>A0ABD3HFS7</accession>
<dbReference type="InterPro" id="IPR044536">
    <property type="entry name" value="PEX7"/>
</dbReference>
<dbReference type="GO" id="GO:0072663">
    <property type="term" value="P:establishment of protein localization to peroxisome"/>
    <property type="evidence" value="ECO:0007669"/>
    <property type="project" value="UniProtKB-ARBA"/>
</dbReference>
<dbReference type="SMART" id="SM00320">
    <property type="entry name" value="WD40"/>
    <property type="match status" value="6"/>
</dbReference>